<evidence type="ECO:0000256" key="4">
    <source>
        <dbReference type="ARBA" id="ARBA00022496"/>
    </source>
</evidence>
<evidence type="ECO:0000259" key="14">
    <source>
        <dbReference type="Pfam" id="PF00593"/>
    </source>
</evidence>
<evidence type="ECO:0000256" key="5">
    <source>
        <dbReference type="ARBA" id="ARBA00022692"/>
    </source>
</evidence>
<keyword evidence="5 11" id="KW-0812">Transmembrane</keyword>
<organism evidence="16 17">
    <name type="scientific">Pseudoxanthomonas winnipegensis</name>
    <dbReference type="NCBI Taxonomy" id="2480810"/>
    <lineage>
        <taxon>Bacteria</taxon>
        <taxon>Pseudomonadati</taxon>
        <taxon>Pseudomonadota</taxon>
        <taxon>Gammaproteobacteria</taxon>
        <taxon>Lysobacterales</taxon>
        <taxon>Lysobacteraceae</taxon>
        <taxon>Pseudoxanthomonas</taxon>
    </lineage>
</organism>
<sequence length="703" mass="77662">MRARDFPFLHPRALRVAPLGCALAAGLACTAAAARPADEDQQTDPRTATLERIVVTAEKQGRSQHDTATSTAVLSGQDIDQRGFTGSRDVFTGAANVTYLGQDNAAPAIRGIDGSGAAVGVDAYFAGSRARLGITLDGRPLSFNEIVFADTALWDVAQSELLRGAQSLLQGRNAIAGTLAIKTNDPTFSTEGGALLSAGNYDHYQGAFYFSAPLVDDELAFRVAADLQHHDSFLDYTGVPGAKNPGRFETRNVRAKLLYTPKAYPDFRQLITLQHTDSLAPQSETTHYPYTSHEASTPQMPVFETRANALVSDTQWRRGERLQLRNLFTATDLNVDRYALPGSGIAHIDARQYTLEPNLVLDRGDSAFSGIAGLYLFRSRQDETIDYPFDERFHDRVDTEALYAQGTLALSEQWDLTLGARYERERHRRDGGDAYRYIALDLDKTWHTFLPKLDLAWHPNAAWTFGLLAQRGYNAGGGGVTLGFPSATIYTYDPEYVRDYEAYFRAELADGRLQLNGNLFYGDYKGLQLPFLTSMEPYYQFVIRNANRAYNTGAELGLRWRASPELDVHASLGVLRTRITDDAGWGTQGHDFSDAPKLTGGLGASWRGAGGVELNFDAHYSGSYYSDVQNTPMAHIDPYWMGRINGGYHLGSAYVFAGVNNLFDHRDPLTIYVYANTGAYSAYNTGTMPEPRTWYAGVRVDFR</sequence>
<keyword evidence="2 11" id="KW-0813">Transport</keyword>
<keyword evidence="4" id="KW-0410">Iron transport</keyword>
<evidence type="ECO:0000256" key="11">
    <source>
        <dbReference type="PROSITE-ProRule" id="PRU01360"/>
    </source>
</evidence>
<dbReference type="EMBL" id="SHMB01000003">
    <property type="protein sequence ID" value="TAA29834.1"/>
    <property type="molecule type" value="Genomic_DNA"/>
</dbReference>
<protein>
    <recommendedName>
        <fullName evidence="18">TonB-dependent receptor</fullName>
    </recommendedName>
</protein>
<evidence type="ECO:0000256" key="7">
    <source>
        <dbReference type="ARBA" id="ARBA00023065"/>
    </source>
</evidence>
<comment type="subcellular location">
    <subcellularLocation>
        <location evidence="1 11">Cell outer membrane</location>
        <topology evidence="1 11">Multi-pass membrane protein</topology>
    </subcellularLocation>
</comment>
<dbReference type="PANTHER" id="PTHR32552">
    <property type="entry name" value="FERRICHROME IRON RECEPTOR-RELATED"/>
    <property type="match status" value="1"/>
</dbReference>
<dbReference type="PROSITE" id="PS51257">
    <property type="entry name" value="PROKAR_LIPOPROTEIN"/>
    <property type="match status" value="1"/>
</dbReference>
<proteinExistence type="inferred from homology"/>
<evidence type="ECO:0000256" key="10">
    <source>
        <dbReference type="ARBA" id="ARBA00023237"/>
    </source>
</evidence>
<keyword evidence="7" id="KW-0406">Ion transport</keyword>
<dbReference type="GO" id="GO:0009279">
    <property type="term" value="C:cell outer membrane"/>
    <property type="evidence" value="ECO:0007669"/>
    <property type="project" value="UniProtKB-SubCell"/>
</dbReference>
<dbReference type="PANTHER" id="PTHR32552:SF81">
    <property type="entry name" value="TONB-DEPENDENT OUTER MEMBRANE RECEPTOR"/>
    <property type="match status" value="1"/>
</dbReference>
<keyword evidence="13" id="KW-0732">Signal</keyword>
<evidence type="ECO:0000256" key="2">
    <source>
        <dbReference type="ARBA" id="ARBA00022448"/>
    </source>
</evidence>
<evidence type="ECO:0000256" key="13">
    <source>
        <dbReference type="SAM" id="SignalP"/>
    </source>
</evidence>
<evidence type="ECO:0000259" key="15">
    <source>
        <dbReference type="Pfam" id="PF07715"/>
    </source>
</evidence>
<comment type="similarity">
    <text evidence="11 12">Belongs to the TonB-dependent receptor family.</text>
</comment>
<dbReference type="InterPro" id="IPR036942">
    <property type="entry name" value="Beta-barrel_TonB_sf"/>
</dbReference>
<dbReference type="InterPro" id="IPR012910">
    <property type="entry name" value="Plug_dom"/>
</dbReference>
<reference evidence="16 17" key="1">
    <citation type="submission" date="2019-02" db="EMBL/GenBank/DDBJ databases">
        <title>WGS of Pseudoxanthomonas species novum from clinical isolates.</title>
        <authorList>
            <person name="Bernier A.-M."/>
            <person name="Bernard K."/>
            <person name="Vachon A."/>
        </authorList>
    </citation>
    <scope>NUCLEOTIDE SEQUENCE [LARGE SCALE GENOMIC DNA]</scope>
    <source>
        <strain evidence="16 17">NML171202</strain>
    </source>
</reference>
<dbReference type="InterPro" id="IPR039426">
    <property type="entry name" value="TonB-dep_rcpt-like"/>
</dbReference>
<evidence type="ECO:0000256" key="12">
    <source>
        <dbReference type="RuleBase" id="RU003357"/>
    </source>
</evidence>
<evidence type="ECO:0000256" key="1">
    <source>
        <dbReference type="ARBA" id="ARBA00004571"/>
    </source>
</evidence>
<accession>A0A4Q8LIR4</accession>
<evidence type="ECO:0000313" key="16">
    <source>
        <dbReference type="EMBL" id="TAA29834.1"/>
    </source>
</evidence>
<dbReference type="Pfam" id="PF07715">
    <property type="entry name" value="Plug"/>
    <property type="match status" value="1"/>
</dbReference>
<evidence type="ECO:0000256" key="9">
    <source>
        <dbReference type="ARBA" id="ARBA00023136"/>
    </source>
</evidence>
<evidence type="ECO:0000256" key="3">
    <source>
        <dbReference type="ARBA" id="ARBA00022452"/>
    </source>
</evidence>
<dbReference type="Pfam" id="PF00593">
    <property type="entry name" value="TonB_dep_Rec_b-barrel"/>
    <property type="match status" value="1"/>
</dbReference>
<keyword evidence="6" id="KW-0408">Iron</keyword>
<evidence type="ECO:0000256" key="8">
    <source>
        <dbReference type="ARBA" id="ARBA00023077"/>
    </source>
</evidence>
<dbReference type="Gene3D" id="2.40.170.20">
    <property type="entry name" value="TonB-dependent receptor, beta-barrel domain"/>
    <property type="match status" value="1"/>
</dbReference>
<dbReference type="Proteomes" id="UP000291286">
    <property type="component" value="Unassembled WGS sequence"/>
</dbReference>
<feature type="signal peptide" evidence="13">
    <location>
        <begin position="1"/>
        <end position="33"/>
    </location>
</feature>
<evidence type="ECO:0008006" key="18">
    <source>
        <dbReference type="Google" id="ProtNLM"/>
    </source>
</evidence>
<keyword evidence="9 11" id="KW-0472">Membrane</keyword>
<evidence type="ECO:0000313" key="17">
    <source>
        <dbReference type="Proteomes" id="UP000291286"/>
    </source>
</evidence>
<feature type="chain" id="PRO_5020709511" description="TonB-dependent receptor" evidence="13">
    <location>
        <begin position="34"/>
        <end position="703"/>
    </location>
</feature>
<keyword evidence="10 11" id="KW-0998">Cell outer membrane</keyword>
<feature type="domain" description="TonB-dependent receptor plug" evidence="15">
    <location>
        <begin position="64"/>
        <end position="178"/>
    </location>
</feature>
<dbReference type="InterPro" id="IPR000531">
    <property type="entry name" value="Beta-barrel_TonB"/>
</dbReference>
<keyword evidence="8 12" id="KW-0798">TonB box</keyword>
<name>A0A4Q8LIR4_9GAMM</name>
<dbReference type="SUPFAM" id="SSF56935">
    <property type="entry name" value="Porins"/>
    <property type="match status" value="1"/>
</dbReference>
<comment type="caution">
    <text evidence="16">The sequence shown here is derived from an EMBL/GenBank/DDBJ whole genome shotgun (WGS) entry which is preliminary data.</text>
</comment>
<dbReference type="AlphaFoldDB" id="A0A4Q8LIR4"/>
<dbReference type="PROSITE" id="PS52016">
    <property type="entry name" value="TONB_DEPENDENT_REC_3"/>
    <property type="match status" value="1"/>
</dbReference>
<evidence type="ECO:0000256" key="6">
    <source>
        <dbReference type="ARBA" id="ARBA00023004"/>
    </source>
</evidence>
<feature type="domain" description="TonB-dependent receptor-like beta-barrel" evidence="14">
    <location>
        <begin position="189"/>
        <end position="662"/>
    </location>
</feature>
<keyword evidence="3 11" id="KW-1134">Transmembrane beta strand</keyword>
<gene>
    <name evidence="16" type="ORF">EA661_09845</name>
</gene>
<dbReference type="GO" id="GO:0006826">
    <property type="term" value="P:iron ion transport"/>
    <property type="evidence" value="ECO:0007669"/>
    <property type="project" value="UniProtKB-KW"/>
</dbReference>